<name>A0A068RMW3_9FUNG</name>
<evidence type="ECO:0000313" key="3">
    <source>
        <dbReference type="Proteomes" id="UP000027586"/>
    </source>
</evidence>
<feature type="compositionally biased region" description="Basic and acidic residues" evidence="1">
    <location>
        <begin position="410"/>
        <end position="423"/>
    </location>
</feature>
<dbReference type="STRING" id="1263082.A0A068RMW3"/>
<feature type="region of interest" description="Disordered" evidence="1">
    <location>
        <begin position="237"/>
        <end position="533"/>
    </location>
</feature>
<dbReference type="VEuPathDB" id="FungiDB:LCOR_02692.1"/>
<evidence type="ECO:0000256" key="1">
    <source>
        <dbReference type="SAM" id="MobiDB-lite"/>
    </source>
</evidence>
<feature type="compositionally biased region" description="Low complexity" evidence="1">
    <location>
        <begin position="436"/>
        <end position="445"/>
    </location>
</feature>
<feature type="compositionally biased region" description="Polar residues" evidence="1">
    <location>
        <begin position="280"/>
        <end position="289"/>
    </location>
</feature>
<feature type="compositionally biased region" description="Low complexity" evidence="1">
    <location>
        <begin position="240"/>
        <end position="258"/>
    </location>
</feature>
<organism evidence="2 3">
    <name type="scientific">Lichtheimia corymbifera JMRC:FSU:9682</name>
    <dbReference type="NCBI Taxonomy" id="1263082"/>
    <lineage>
        <taxon>Eukaryota</taxon>
        <taxon>Fungi</taxon>
        <taxon>Fungi incertae sedis</taxon>
        <taxon>Mucoromycota</taxon>
        <taxon>Mucoromycotina</taxon>
        <taxon>Mucoromycetes</taxon>
        <taxon>Mucorales</taxon>
        <taxon>Lichtheimiaceae</taxon>
        <taxon>Lichtheimia</taxon>
    </lineage>
</organism>
<feature type="compositionally biased region" description="Basic and acidic residues" evidence="1">
    <location>
        <begin position="459"/>
        <end position="483"/>
    </location>
</feature>
<feature type="compositionally biased region" description="Low complexity" evidence="1">
    <location>
        <begin position="484"/>
        <end position="502"/>
    </location>
</feature>
<keyword evidence="3" id="KW-1185">Reference proteome</keyword>
<feature type="compositionally biased region" description="Polar residues" evidence="1">
    <location>
        <begin position="353"/>
        <end position="362"/>
    </location>
</feature>
<evidence type="ECO:0000313" key="2">
    <source>
        <dbReference type="EMBL" id="CDH51025.1"/>
    </source>
</evidence>
<feature type="compositionally biased region" description="Polar residues" evidence="1">
    <location>
        <begin position="299"/>
        <end position="313"/>
    </location>
</feature>
<dbReference type="EMBL" id="CBTN010000008">
    <property type="protein sequence ID" value="CDH51025.1"/>
    <property type="molecule type" value="Genomic_DNA"/>
</dbReference>
<gene>
    <name evidence="2" type="ORF">LCOR_02692.1</name>
</gene>
<feature type="compositionally biased region" description="Polar residues" evidence="1">
    <location>
        <begin position="446"/>
        <end position="455"/>
    </location>
</feature>
<feature type="region of interest" description="Disordered" evidence="1">
    <location>
        <begin position="171"/>
        <end position="199"/>
    </location>
</feature>
<comment type="caution">
    <text evidence="2">The sequence shown here is derived from an EMBL/GenBank/DDBJ whole genome shotgun (WGS) entry which is preliminary data.</text>
</comment>
<dbReference type="Proteomes" id="UP000027586">
    <property type="component" value="Unassembled WGS sequence"/>
</dbReference>
<proteinExistence type="predicted"/>
<sequence>MVIVIVKRSNCIESDRSEDGSGGGVNSQRRNFSLLRHFDTLHRSARSIDTMSSSTDSNPTNGQQVPALSVTSLVSAMNSGSSVEKLKARIISTDKLMQLLNKKVKECETLQQQVNTLKDDLEREKKLREEKEEKFNEERLEMQIDNDMLKADLEEKDEEIAQLRARVATAAVTAPPSPAPAPSPSPIPAPTSFEPSKSTPIVQDNSLVLQEIENLKKGMIALQTQFFEHIKQCTHQQPLTQSNQQSISNSIPSTIPSSTAPPPPQPDMMITDAVDKSQDKATSPNTASKSRIAKPSSGLKPSSLRSRAATITTMAKKRESPPVPQQQQQQHEPAISSPRKETNDSVLKPSSLRPRTSVTPITTKRKDNPPTSDPSQSPVTMNPQKETDEAGEQRLNGLIVPKPNMNRPNNVREHVVYEREIRKGAKILSKKGLAASSSSSPSSSSTKKNVQLSSPSKRKTPESDREPDPVRRPLRVIEPEQRHPSQPNSTTTPSSSSSSSPSSTPPPPSAVVKPSTAPVKPSQKNAQKSDIIDRIVTEEPEWVMSQLGDIQKNHYPVHTKAGMKKFFVEMETFYEKLQSFSAVNLKNAKVVPYGPSGGVTMACPTVIHHKEQKMAWFIFAFGKKNASINFIPKCIKWASNLAAQAVKAKKLSQACRYARLITLLCKNTDRKEPVQVFCYDLLRSIPWQEPTTQCYPWIILNVAVIWREVLEFSAGQSQGGADLIMRSMQTATMELCKRNPKWLIEVYNPLVNVCDWPFPADSLSGMGRLNELMALISQPEIRQLATVNQRMYDTLLFNVQKAFELSMCSQPFKVQRQFVQDVLWPKVIEEDVVGNVINLIASTAAFEIEEKPTKGRRRASITSGEVKEMLKMREETIARFRTFLVAKSFTDYDIKLQTAAAKGLLLLSCNDKSDRARVVDWSNNVKAHFLKQTSS</sequence>
<dbReference type="OrthoDB" id="2238957at2759"/>
<feature type="compositionally biased region" description="Polar residues" evidence="1">
    <location>
        <begin position="369"/>
        <end position="384"/>
    </location>
</feature>
<dbReference type="AlphaFoldDB" id="A0A068RMW3"/>
<feature type="compositionally biased region" description="Pro residues" evidence="1">
    <location>
        <begin position="175"/>
        <end position="189"/>
    </location>
</feature>
<accession>A0A068RMW3</accession>
<protein>
    <submittedName>
        <fullName evidence="2">Uncharacterized protein</fullName>
    </submittedName>
</protein>
<reference evidence="2" key="1">
    <citation type="submission" date="2013-08" db="EMBL/GenBank/DDBJ databases">
        <title>Gene expansion shapes genome architecture in the human pathogen Lichtheimia corymbifera: an evolutionary genomics analysis in the ancient terrestrial Mucorales (Mucoromycotina).</title>
        <authorList>
            <person name="Schwartze V.U."/>
            <person name="Winter S."/>
            <person name="Shelest E."/>
            <person name="Marcet-Houben M."/>
            <person name="Horn F."/>
            <person name="Wehner S."/>
            <person name="Hoffmann K."/>
            <person name="Riege K."/>
            <person name="Sammeth M."/>
            <person name="Nowrousian M."/>
            <person name="Valiante V."/>
            <person name="Linde J."/>
            <person name="Jacobsen I.D."/>
            <person name="Marz M."/>
            <person name="Brakhage A.A."/>
            <person name="Gabaldon T."/>
            <person name="Bocker S."/>
            <person name="Voigt K."/>
        </authorList>
    </citation>
    <scope>NUCLEOTIDE SEQUENCE [LARGE SCALE GENOMIC DNA]</scope>
    <source>
        <strain evidence="2">FSU 9682</strain>
    </source>
</reference>